<evidence type="ECO:0000256" key="1">
    <source>
        <dbReference type="SAM" id="MobiDB-lite"/>
    </source>
</evidence>
<accession>A0ABU3QE16</accession>
<comment type="caution">
    <text evidence="2">The sequence shown here is derived from an EMBL/GenBank/DDBJ whole genome shotgun (WGS) entry which is preliminary data.</text>
</comment>
<dbReference type="RefSeq" id="WP_315875984.1">
    <property type="nucleotide sequence ID" value="NZ_JAWCTQ010000002.1"/>
</dbReference>
<reference evidence="2 3" key="1">
    <citation type="submission" date="2023-09" db="EMBL/GenBank/DDBJ databases">
        <title>Streptomyces sp. nov.: A antagonism against Alternaria gaisen Producing Streptochlin, Isolated from Tamarix root soil.</title>
        <authorList>
            <person name="Chen Y."/>
        </authorList>
    </citation>
    <scope>NUCLEOTIDE SEQUENCE [LARGE SCALE GENOMIC DNA]</scope>
    <source>
        <strain evidence="2 3">TRM76323</strain>
    </source>
</reference>
<sequence>MMINEQDPLSQQALADLTKPLYLMSMCPSGNATIEDFEDGLADWPATPEAPPAPGRRRVRAVLPRVAREPASPPGRRDEAGGRWRAQHPEGPVTARRASAGRTSR</sequence>
<protein>
    <submittedName>
        <fullName evidence="2">Uncharacterized protein</fullName>
    </submittedName>
</protein>
<proteinExistence type="predicted"/>
<evidence type="ECO:0000313" key="3">
    <source>
        <dbReference type="Proteomes" id="UP001250181"/>
    </source>
</evidence>
<dbReference type="Proteomes" id="UP001250181">
    <property type="component" value="Unassembled WGS sequence"/>
</dbReference>
<feature type="region of interest" description="Disordered" evidence="1">
    <location>
        <begin position="42"/>
        <end position="105"/>
    </location>
</feature>
<feature type="compositionally biased region" description="Low complexity" evidence="1">
    <location>
        <begin position="94"/>
        <end position="105"/>
    </location>
</feature>
<organism evidence="2 3">
    <name type="scientific">Streptomyces tamarix</name>
    <dbReference type="NCBI Taxonomy" id="3078565"/>
    <lineage>
        <taxon>Bacteria</taxon>
        <taxon>Bacillati</taxon>
        <taxon>Actinomycetota</taxon>
        <taxon>Actinomycetes</taxon>
        <taxon>Kitasatosporales</taxon>
        <taxon>Streptomycetaceae</taxon>
        <taxon>Streptomyces</taxon>
    </lineage>
</organism>
<dbReference type="EMBL" id="JAWCTQ010000002">
    <property type="protein sequence ID" value="MDT9680988.1"/>
    <property type="molecule type" value="Genomic_DNA"/>
</dbReference>
<evidence type="ECO:0000313" key="2">
    <source>
        <dbReference type="EMBL" id="MDT9680988.1"/>
    </source>
</evidence>
<keyword evidence="3" id="KW-1185">Reference proteome</keyword>
<name>A0ABU3QE16_9ACTN</name>
<gene>
    <name evidence="2" type="ORF">RND61_02630</name>
</gene>